<evidence type="ECO:0000256" key="1">
    <source>
        <dbReference type="ARBA" id="ARBA00000439"/>
    </source>
</evidence>
<protein>
    <recommendedName>
        <fullName evidence="3">4-alpha-glucanotransferase</fullName>
        <ecNumber evidence="3">2.4.1.25</ecNumber>
    </recommendedName>
    <alternativeName>
        <fullName evidence="7">Amylomaltase</fullName>
    </alternativeName>
    <alternativeName>
        <fullName evidence="8">Disproportionating enzyme</fullName>
    </alternativeName>
</protein>
<dbReference type="NCBIfam" id="NF011080">
    <property type="entry name" value="PRK14508.1-3"/>
    <property type="match status" value="1"/>
</dbReference>
<keyword evidence="5" id="KW-0808">Transferase</keyword>
<dbReference type="InterPro" id="IPR017853">
    <property type="entry name" value="GH"/>
</dbReference>
<dbReference type="AlphaFoldDB" id="A0A0F9PR65"/>
<evidence type="ECO:0000313" key="9">
    <source>
        <dbReference type="EMBL" id="KKN27112.1"/>
    </source>
</evidence>
<evidence type="ECO:0000256" key="7">
    <source>
        <dbReference type="ARBA" id="ARBA00031423"/>
    </source>
</evidence>
<dbReference type="GO" id="GO:0005975">
    <property type="term" value="P:carbohydrate metabolic process"/>
    <property type="evidence" value="ECO:0007669"/>
    <property type="project" value="InterPro"/>
</dbReference>
<dbReference type="Gene3D" id="3.20.20.80">
    <property type="entry name" value="Glycosidases"/>
    <property type="match status" value="1"/>
</dbReference>
<dbReference type="NCBIfam" id="TIGR00217">
    <property type="entry name" value="malQ"/>
    <property type="match status" value="1"/>
</dbReference>
<gene>
    <name evidence="9" type="ORF">LCGC14_0867860</name>
</gene>
<evidence type="ECO:0000256" key="4">
    <source>
        <dbReference type="ARBA" id="ARBA00022676"/>
    </source>
</evidence>
<dbReference type="Pfam" id="PF02446">
    <property type="entry name" value="Glyco_hydro_77"/>
    <property type="match status" value="1"/>
</dbReference>
<dbReference type="EC" id="2.4.1.25" evidence="3"/>
<dbReference type="InterPro" id="IPR003385">
    <property type="entry name" value="Glyco_hydro_77"/>
</dbReference>
<keyword evidence="4" id="KW-0328">Glycosyltransferase</keyword>
<evidence type="ECO:0000256" key="6">
    <source>
        <dbReference type="ARBA" id="ARBA00023277"/>
    </source>
</evidence>
<dbReference type="PANTHER" id="PTHR32438:SF5">
    <property type="entry name" value="4-ALPHA-GLUCANOTRANSFERASE DPE1, CHLOROPLASTIC_AMYLOPLASTIC"/>
    <property type="match status" value="1"/>
</dbReference>
<organism evidence="9">
    <name type="scientific">marine sediment metagenome</name>
    <dbReference type="NCBI Taxonomy" id="412755"/>
    <lineage>
        <taxon>unclassified sequences</taxon>
        <taxon>metagenomes</taxon>
        <taxon>ecological metagenomes</taxon>
    </lineage>
</organism>
<evidence type="ECO:0000256" key="5">
    <source>
        <dbReference type="ARBA" id="ARBA00022679"/>
    </source>
</evidence>
<evidence type="ECO:0000256" key="2">
    <source>
        <dbReference type="ARBA" id="ARBA00005684"/>
    </source>
</evidence>
<comment type="catalytic activity">
    <reaction evidence="1">
        <text>Transfers a segment of a (1-&gt;4)-alpha-D-glucan to a new position in an acceptor, which may be glucose or a (1-&gt;4)-alpha-D-glucan.</text>
        <dbReference type="EC" id="2.4.1.25"/>
    </reaction>
</comment>
<proteinExistence type="inferred from homology"/>
<comment type="caution">
    <text evidence="9">The sequence shown here is derived from an EMBL/GenBank/DDBJ whole genome shotgun (WGS) entry which is preliminary data.</text>
</comment>
<keyword evidence="6" id="KW-0119">Carbohydrate metabolism</keyword>
<dbReference type="PANTHER" id="PTHR32438">
    <property type="entry name" value="4-ALPHA-GLUCANOTRANSFERASE DPE1, CHLOROPLASTIC/AMYLOPLASTIC"/>
    <property type="match status" value="1"/>
</dbReference>
<dbReference type="EMBL" id="LAZR01002666">
    <property type="protein sequence ID" value="KKN27112.1"/>
    <property type="molecule type" value="Genomic_DNA"/>
</dbReference>
<evidence type="ECO:0000256" key="8">
    <source>
        <dbReference type="ARBA" id="ARBA00031501"/>
    </source>
</evidence>
<comment type="similarity">
    <text evidence="2">Belongs to the disproportionating enzyme family.</text>
</comment>
<sequence>MMKQAQVFQKRRTGVLLHITSLPSGRLGEDAYRFVDLLAQAGVSVWQMLPLGPTHSDGSPYQCLSAHAANTKLICIKMLKQQPWANADEIDGLKRSAKMAQAYYQFIRQSSDEDKKAFNQFVDAQQYWLEDYVLFCEIRLLQQQTAWFQWPSALRDRSETTLQKVREDRGDALNIRRFEQFIFSQQWHALKNYANERGVLLFGDMPIFVAHDSVDVWANPELFTLDSEGQPEKVAGVPPDYFSATGQRWGNPLYRWDEHSKTGFLWWQQRLQTQLDLFDLIRIDHFRGFEACWEIPESCETAMDGQWVKAPGDALFSALLSTFGELPLVAEDLGIITDEVTALREKYGMPGMKILQFAFGGDATNPYLPHQHCQKSVAYTGTHDNDTTLGWFDTLDDDAKRHVYEYFGETTEGMPWLIIRAVLQSVSQLAVLPMQDLLALHGEHRMNVPGTVEGNWTWRFEWDMVDEYCVPKLKKLNKLYGRS</sequence>
<accession>A0A0F9PR65</accession>
<evidence type="ECO:0000256" key="3">
    <source>
        <dbReference type="ARBA" id="ARBA00012560"/>
    </source>
</evidence>
<dbReference type="GO" id="GO:0004134">
    <property type="term" value="F:4-alpha-glucanotransferase activity"/>
    <property type="evidence" value="ECO:0007669"/>
    <property type="project" value="UniProtKB-EC"/>
</dbReference>
<dbReference type="SUPFAM" id="SSF51445">
    <property type="entry name" value="(Trans)glycosidases"/>
    <property type="match status" value="1"/>
</dbReference>
<reference evidence="9" key="1">
    <citation type="journal article" date="2015" name="Nature">
        <title>Complex archaea that bridge the gap between prokaryotes and eukaryotes.</title>
        <authorList>
            <person name="Spang A."/>
            <person name="Saw J.H."/>
            <person name="Jorgensen S.L."/>
            <person name="Zaremba-Niedzwiedzka K."/>
            <person name="Martijn J."/>
            <person name="Lind A.E."/>
            <person name="van Eijk R."/>
            <person name="Schleper C."/>
            <person name="Guy L."/>
            <person name="Ettema T.J."/>
        </authorList>
    </citation>
    <scope>NUCLEOTIDE SEQUENCE</scope>
</reference>
<name>A0A0F9PR65_9ZZZZ</name>